<dbReference type="PROSITE" id="PS50885">
    <property type="entry name" value="HAMP"/>
    <property type="match status" value="1"/>
</dbReference>
<feature type="domain" description="PAC" evidence="4">
    <location>
        <begin position="439"/>
        <end position="491"/>
    </location>
</feature>
<dbReference type="SUPFAM" id="SSF141868">
    <property type="entry name" value="EAL domain-like"/>
    <property type="match status" value="1"/>
</dbReference>
<evidence type="ECO:0000256" key="1">
    <source>
        <dbReference type="ARBA" id="ARBA00051114"/>
    </source>
</evidence>
<evidence type="ECO:0000259" key="6">
    <source>
        <dbReference type="PROSITE" id="PS50885"/>
    </source>
</evidence>
<dbReference type="Pfam" id="PF08448">
    <property type="entry name" value="PAS_4"/>
    <property type="match status" value="1"/>
</dbReference>
<dbReference type="InterPro" id="IPR000700">
    <property type="entry name" value="PAS-assoc_C"/>
</dbReference>
<dbReference type="PROSITE" id="PS50113">
    <property type="entry name" value="PAC"/>
    <property type="match status" value="2"/>
</dbReference>
<dbReference type="CDD" id="cd00130">
    <property type="entry name" value="PAS"/>
    <property type="match status" value="3"/>
</dbReference>
<reference evidence="8 9" key="1">
    <citation type="submission" date="2017-07" db="EMBL/GenBank/DDBJ databases">
        <title>Acidovorax KNDSW TSA 6 genome sequence and assembly.</title>
        <authorList>
            <person name="Mayilraj S."/>
        </authorList>
    </citation>
    <scope>NUCLEOTIDE SEQUENCE [LARGE SCALE GENOMIC DNA]</scope>
    <source>
        <strain evidence="8 9">KNDSW-TSA6</strain>
    </source>
</reference>
<dbReference type="InterPro" id="IPR029787">
    <property type="entry name" value="Nucleotide_cyclase"/>
</dbReference>
<feature type="domain" description="GGDEF" evidence="7">
    <location>
        <begin position="771"/>
        <end position="909"/>
    </location>
</feature>
<dbReference type="FunFam" id="3.30.70.270:FF:000001">
    <property type="entry name" value="Diguanylate cyclase domain protein"/>
    <property type="match status" value="1"/>
</dbReference>
<dbReference type="Gene3D" id="6.10.340.10">
    <property type="match status" value="1"/>
</dbReference>
<dbReference type="SMART" id="SM00052">
    <property type="entry name" value="EAL"/>
    <property type="match status" value="1"/>
</dbReference>
<feature type="domain" description="HAMP" evidence="6">
    <location>
        <begin position="304"/>
        <end position="356"/>
    </location>
</feature>
<evidence type="ECO:0000259" key="3">
    <source>
        <dbReference type="PROSITE" id="PS50112"/>
    </source>
</evidence>
<protein>
    <submittedName>
        <fullName evidence="8">Sensor domain-containing diguanylate cyclase</fullName>
    </submittedName>
</protein>
<dbReference type="NCBIfam" id="TIGR00254">
    <property type="entry name" value="GGDEF"/>
    <property type="match status" value="1"/>
</dbReference>
<dbReference type="Gene3D" id="3.20.20.450">
    <property type="entry name" value="EAL domain"/>
    <property type="match status" value="1"/>
</dbReference>
<dbReference type="GO" id="GO:0016020">
    <property type="term" value="C:membrane"/>
    <property type="evidence" value="ECO:0007669"/>
    <property type="project" value="InterPro"/>
</dbReference>
<dbReference type="Pfam" id="PF13426">
    <property type="entry name" value="PAS_9"/>
    <property type="match status" value="2"/>
</dbReference>
<dbReference type="GO" id="GO:0071111">
    <property type="term" value="F:cyclic-guanylate-specific phosphodiesterase activity"/>
    <property type="evidence" value="ECO:0007669"/>
    <property type="project" value="UniProtKB-EC"/>
</dbReference>
<dbReference type="CDD" id="cd01948">
    <property type="entry name" value="EAL"/>
    <property type="match status" value="1"/>
</dbReference>
<dbReference type="SUPFAM" id="SSF55785">
    <property type="entry name" value="PYP-like sensor domain (PAS domain)"/>
    <property type="match status" value="3"/>
</dbReference>
<dbReference type="PANTHER" id="PTHR44757:SF2">
    <property type="entry name" value="BIOFILM ARCHITECTURE MAINTENANCE PROTEIN MBAA"/>
    <property type="match status" value="1"/>
</dbReference>
<feature type="domain" description="EAL" evidence="5">
    <location>
        <begin position="918"/>
        <end position="1172"/>
    </location>
</feature>
<proteinExistence type="predicted"/>
<dbReference type="SMART" id="SM00304">
    <property type="entry name" value="HAMP"/>
    <property type="match status" value="1"/>
</dbReference>
<dbReference type="PROSITE" id="PS50887">
    <property type="entry name" value="GGDEF"/>
    <property type="match status" value="1"/>
</dbReference>
<dbReference type="InterPro" id="IPR013656">
    <property type="entry name" value="PAS_4"/>
</dbReference>
<organism evidence="8 9">
    <name type="scientific">Acidovorax kalamii</name>
    <dbReference type="NCBI Taxonomy" id="2004485"/>
    <lineage>
        <taxon>Bacteria</taxon>
        <taxon>Pseudomonadati</taxon>
        <taxon>Pseudomonadota</taxon>
        <taxon>Betaproteobacteria</taxon>
        <taxon>Burkholderiales</taxon>
        <taxon>Comamonadaceae</taxon>
        <taxon>Acidovorax</taxon>
    </lineage>
</organism>
<name>A0A235ET44_9BURK</name>
<sequence length="1178" mass="130170">MWSTLPARIRWLVLWATLPAVLLVVYQARAHRADAIAAAEARALQTLHSVAGTQQRLIQNTRQFLQQLAAMPQVRDPAAPECGRYLAEVLSLNTTYVNIGVPRADGDLLCNARPLKAPVNVANRPYFQQTITGRDFAVGSFQVDRAAQVASVNFAYPVIPAGTQDVVGAAVAVVSLEWWSLRLTDLGLPDGAVARVSDPDGRVLARYPPEASELGAPFADGEFRAMVLQTPQGQRLRTRADGAPELVVFQPLIEAGGRPVATMSLTVPLENLYAAANQRMWTEMAFLLAGLLVSVVVAQVGVQRGVVRPLQRLLHATDELAEGRYVSRAPATGLQELTELGRRFDRMALTRQNAEAELRQSEENLAITLHSIGDAVVATDAQGRITRMNAVAERLTGWPLAQALGQPLADVFRIVNASTREPQVDPVQQVMDKGQVVALSNHTTLLARHGAEYQIADSAAPIRNPQGQIVGVVLVFSDVSESYRVRRKLEDNEARFRTLTALSSDWYWEQDAQFRLTHVEGRADDRLVQEASLHMGKTRWELAAPGMSDAQWEEHRALLERHQEFRDFEFERHDRQGHSYWVSISGTPVFDADGVFCGYRGVGKDITARKRDENELRIAAIAFESQEGMIVTDADTRILRTNRAFSRITGYSADEVMGQRTRLLASGHHDKAFFDAMWASLASTGEWKGELWNRCKSGEVNLHFMAIAAVTDRHGALTHYVATLSDITQRAAAAREIEHLAFYDPLTHLPNRRLMMDRLQQAFATGARSGLQGALLCLDLDHFKTLNDTLGHDMGDVLLQQVAERLTRCVREGDTVARLGGDEFLVLLEDLGAQATDAAEQAQTVGEKILAALNQPYQLASHHVHSTTSVGAVLFSGQGQTVEDVVKHADLAMYAAKTAGRNSIRFFDPRMQAAVTARATLENDLRTAVEQGQFTLHYQTQVGCGTRVVGAEVLIRWNHPTRGMVSPFEFIPLAEETGLILPMGLWVLQTACAQLRRWQDHPATAELQLAVNVSARQFHQDDFIEQVVTVLRQTGARPDRLKLELTESLALDNVDDTIAKMNTLRALGLGFSMDDFGTGQSSLSYLTRLPLDQLKIDQSFVRNIGIQHTDALIVQTIIGMAQSLGIDVIAEGVETEAQRAFLEQHGCTLWQGYLFSRPVPIEVLEHRLHSALGWRVST</sequence>
<dbReference type="InterPro" id="IPR000160">
    <property type="entry name" value="GGDEF_dom"/>
</dbReference>
<feature type="coiled-coil region" evidence="2">
    <location>
        <begin position="344"/>
        <end position="371"/>
    </location>
</feature>
<evidence type="ECO:0000259" key="4">
    <source>
        <dbReference type="PROSITE" id="PS50113"/>
    </source>
</evidence>
<feature type="domain" description="PAC" evidence="4">
    <location>
        <begin position="566"/>
        <end position="618"/>
    </location>
</feature>
<evidence type="ECO:0000259" key="5">
    <source>
        <dbReference type="PROSITE" id="PS50883"/>
    </source>
</evidence>
<dbReference type="InterPro" id="IPR052155">
    <property type="entry name" value="Biofilm_reg_signaling"/>
</dbReference>
<dbReference type="OrthoDB" id="9813903at2"/>
<evidence type="ECO:0000313" key="8">
    <source>
        <dbReference type="EMBL" id="OYD51717.1"/>
    </source>
</evidence>
<dbReference type="Gene3D" id="3.30.450.20">
    <property type="entry name" value="PAS domain"/>
    <property type="match status" value="4"/>
</dbReference>
<dbReference type="InterPro" id="IPR000014">
    <property type="entry name" value="PAS"/>
</dbReference>
<dbReference type="InterPro" id="IPR001633">
    <property type="entry name" value="EAL_dom"/>
</dbReference>
<dbReference type="GO" id="GO:0071732">
    <property type="term" value="P:cellular response to nitric oxide"/>
    <property type="evidence" value="ECO:0007669"/>
    <property type="project" value="UniProtKB-ARBA"/>
</dbReference>
<keyword evidence="9" id="KW-1185">Reference proteome</keyword>
<dbReference type="CDD" id="cd01949">
    <property type="entry name" value="GGDEF"/>
    <property type="match status" value="1"/>
</dbReference>
<keyword evidence="2" id="KW-0175">Coiled coil</keyword>
<dbReference type="NCBIfam" id="TIGR00229">
    <property type="entry name" value="sensory_box"/>
    <property type="match status" value="3"/>
</dbReference>
<dbReference type="CDD" id="cd12915">
    <property type="entry name" value="PDC2_DGC_like"/>
    <property type="match status" value="1"/>
</dbReference>
<dbReference type="InterPro" id="IPR035919">
    <property type="entry name" value="EAL_sf"/>
</dbReference>
<dbReference type="Pfam" id="PF00990">
    <property type="entry name" value="GGDEF"/>
    <property type="match status" value="1"/>
</dbReference>
<dbReference type="InterPro" id="IPR003660">
    <property type="entry name" value="HAMP_dom"/>
</dbReference>
<gene>
    <name evidence="8" type="ORF">CBY09_07175</name>
</gene>
<dbReference type="AlphaFoldDB" id="A0A235ET44"/>
<feature type="domain" description="PAS" evidence="3">
    <location>
        <begin position="361"/>
        <end position="434"/>
    </location>
</feature>
<accession>A0A235ET44</accession>
<dbReference type="Gene3D" id="3.30.70.270">
    <property type="match status" value="1"/>
</dbReference>
<evidence type="ECO:0000259" key="7">
    <source>
        <dbReference type="PROSITE" id="PS50887"/>
    </source>
</evidence>
<feature type="domain" description="PAS" evidence="3">
    <location>
        <begin position="614"/>
        <end position="659"/>
    </location>
</feature>
<dbReference type="CDD" id="cd06225">
    <property type="entry name" value="HAMP"/>
    <property type="match status" value="1"/>
</dbReference>
<dbReference type="Proteomes" id="UP000215441">
    <property type="component" value="Unassembled WGS sequence"/>
</dbReference>
<dbReference type="PROSITE" id="PS50883">
    <property type="entry name" value="EAL"/>
    <property type="match status" value="1"/>
</dbReference>
<dbReference type="Pfam" id="PF00672">
    <property type="entry name" value="HAMP"/>
    <property type="match status" value="1"/>
</dbReference>
<evidence type="ECO:0000313" key="9">
    <source>
        <dbReference type="Proteomes" id="UP000215441"/>
    </source>
</evidence>
<evidence type="ECO:0000256" key="2">
    <source>
        <dbReference type="SAM" id="Coils"/>
    </source>
</evidence>
<dbReference type="PROSITE" id="PS50112">
    <property type="entry name" value="PAS"/>
    <property type="match status" value="2"/>
</dbReference>
<dbReference type="InterPro" id="IPR001610">
    <property type="entry name" value="PAC"/>
</dbReference>
<dbReference type="SMART" id="SM00267">
    <property type="entry name" value="GGDEF"/>
    <property type="match status" value="1"/>
</dbReference>
<dbReference type="FunFam" id="3.20.20.450:FF:000001">
    <property type="entry name" value="Cyclic di-GMP phosphodiesterase yahA"/>
    <property type="match status" value="1"/>
</dbReference>
<dbReference type="CDD" id="cd12914">
    <property type="entry name" value="PDC1_DGC_like"/>
    <property type="match status" value="1"/>
</dbReference>
<comment type="caution">
    <text evidence="8">The sequence shown here is derived from an EMBL/GenBank/DDBJ whole genome shotgun (WGS) entry which is preliminary data.</text>
</comment>
<dbReference type="InterPro" id="IPR043128">
    <property type="entry name" value="Rev_trsase/Diguanyl_cyclase"/>
</dbReference>
<dbReference type="GO" id="GO:0007165">
    <property type="term" value="P:signal transduction"/>
    <property type="evidence" value="ECO:0007669"/>
    <property type="project" value="InterPro"/>
</dbReference>
<dbReference type="SUPFAM" id="SSF55073">
    <property type="entry name" value="Nucleotide cyclase"/>
    <property type="match status" value="1"/>
</dbReference>
<dbReference type="InterPro" id="IPR035965">
    <property type="entry name" value="PAS-like_dom_sf"/>
</dbReference>
<comment type="catalytic activity">
    <reaction evidence="1">
        <text>3',3'-c-di-GMP + H2O = 5'-phosphoguanylyl(3'-&gt;5')guanosine + H(+)</text>
        <dbReference type="Rhea" id="RHEA:24902"/>
        <dbReference type="ChEBI" id="CHEBI:15377"/>
        <dbReference type="ChEBI" id="CHEBI:15378"/>
        <dbReference type="ChEBI" id="CHEBI:58754"/>
        <dbReference type="ChEBI" id="CHEBI:58805"/>
        <dbReference type="EC" id="3.1.4.52"/>
    </reaction>
    <physiologicalReaction direction="left-to-right" evidence="1">
        <dbReference type="Rhea" id="RHEA:24903"/>
    </physiologicalReaction>
</comment>
<dbReference type="EMBL" id="NOIG01000004">
    <property type="protein sequence ID" value="OYD51717.1"/>
    <property type="molecule type" value="Genomic_DNA"/>
</dbReference>
<dbReference type="PANTHER" id="PTHR44757">
    <property type="entry name" value="DIGUANYLATE CYCLASE DGCP"/>
    <property type="match status" value="1"/>
</dbReference>
<dbReference type="SMART" id="SM00086">
    <property type="entry name" value="PAC"/>
    <property type="match status" value="3"/>
</dbReference>
<dbReference type="Pfam" id="PF00563">
    <property type="entry name" value="EAL"/>
    <property type="match status" value="1"/>
</dbReference>
<dbReference type="SMART" id="SM00091">
    <property type="entry name" value="PAS"/>
    <property type="match status" value="3"/>
</dbReference>